<evidence type="ECO:0000256" key="1">
    <source>
        <dbReference type="SAM" id="SignalP"/>
    </source>
</evidence>
<organism evidence="2 3">
    <name type="scientific">Reticulomyxa filosa</name>
    <dbReference type="NCBI Taxonomy" id="46433"/>
    <lineage>
        <taxon>Eukaryota</taxon>
        <taxon>Sar</taxon>
        <taxon>Rhizaria</taxon>
        <taxon>Retaria</taxon>
        <taxon>Foraminifera</taxon>
        <taxon>Monothalamids</taxon>
        <taxon>Reticulomyxidae</taxon>
        <taxon>Reticulomyxa</taxon>
    </lineage>
</organism>
<sequence>MMITIIMMIIIIIIITADEEEDQDKTLEPRDEKETEYVRWCLQPVLQDFWSQIYTLFTLTMLREWIIEFPHDHFRRIMNWLFTPSSDCDGKHTNVIASHIQWNECNLWNDILSNDEHEWVIVNNTKNAIPNVTSLWRYIISYNESINSLPASLKNRAKPIQFDWIGFDVVHCSHLLLENTIGKILHHNCVGDCDYILFSFDISKAIRLIKASDEHRALFKTYGDFLKHFRGSAGTDWDGLLLSPATNMFNGHITLKQWCHWVENSVHQCPANGDISFEEIGKTLQHLLGM</sequence>
<evidence type="ECO:0000313" key="2">
    <source>
        <dbReference type="EMBL" id="ETO36077.1"/>
    </source>
</evidence>
<evidence type="ECO:0000313" key="3">
    <source>
        <dbReference type="Proteomes" id="UP000023152"/>
    </source>
</evidence>
<name>X6PEF5_RETFI</name>
<dbReference type="Proteomes" id="UP000023152">
    <property type="component" value="Unassembled WGS sequence"/>
</dbReference>
<dbReference type="AlphaFoldDB" id="X6PEF5"/>
<proteinExistence type="predicted"/>
<dbReference type="EMBL" id="ASPP01001018">
    <property type="protein sequence ID" value="ETO36077.1"/>
    <property type="molecule type" value="Genomic_DNA"/>
</dbReference>
<comment type="caution">
    <text evidence="2">The sequence shown here is derived from an EMBL/GenBank/DDBJ whole genome shotgun (WGS) entry which is preliminary data.</text>
</comment>
<keyword evidence="1" id="KW-0732">Signal</keyword>
<protein>
    <submittedName>
        <fullName evidence="2">Uncharacterized protein</fullName>
    </submittedName>
</protein>
<gene>
    <name evidence="2" type="ORF">RFI_00986</name>
</gene>
<feature type="signal peptide" evidence="1">
    <location>
        <begin position="1"/>
        <end position="17"/>
    </location>
</feature>
<reference evidence="2 3" key="1">
    <citation type="journal article" date="2013" name="Curr. Biol.">
        <title>The Genome of the Foraminiferan Reticulomyxa filosa.</title>
        <authorList>
            <person name="Glockner G."/>
            <person name="Hulsmann N."/>
            <person name="Schleicher M."/>
            <person name="Noegel A.A."/>
            <person name="Eichinger L."/>
            <person name="Gallinger C."/>
            <person name="Pawlowski J."/>
            <person name="Sierra R."/>
            <person name="Euteneuer U."/>
            <person name="Pillet L."/>
            <person name="Moustafa A."/>
            <person name="Platzer M."/>
            <person name="Groth M."/>
            <person name="Szafranski K."/>
            <person name="Schliwa M."/>
        </authorList>
    </citation>
    <scope>NUCLEOTIDE SEQUENCE [LARGE SCALE GENOMIC DNA]</scope>
</reference>
<accession>X6PEF5</accession>
<keyword evidence="3" id="KW-1185">Reference proteome</keyword>
<feature type="chain" id="PRO_5004976077" evidence="1">
    <location>
        <begin position="18"/>
        <end position="290"/>
    </location>
</feature>